<keyword evidence="3" id="KW-1185">Reference proteome</keyword>
<dbReference type="OrthoDB" id="9813301at2"/>
<reference evidence="1" key="1">
    <citation type="submission" date="2017-05" db="EMBL/GenBank/DDBJ databases">
        <title>The Genome Sequence of Enterococcus sp. 9E7_DIV0242.</title>
        <authorList>
            <consortium name="The Broad Institute Genomics Platform"/>
            <consortium name="The Broad Institute Genomic Center for Infectious Diseases"/>
            <person name="Earl A."/>
            <person name="Manson A."/>
            <person name="Schwartman J."/>
            <person name="Gilmore M."/>
            <person name="Abouelleil A."/>
            <person name="Cao P."/>
            <person name="Chapman S."/>
            <person name="Cusick C."/>
            <person name="Shea T."/>
            <person name="Young S."/>
            <person name="Neafsey D."/>
            <person name="Nusbaum C."/>
            <person name="Birren B."/>
        </authorList>
    </citation>
    <scope>NUCLEOTIDE SEQUENCE [LARGE SCALE GENOMIC DNA]</scope>
    <source>
        <strain evidence="1">9E7_DIV0242</strain>
    </source>
</reference>
<dbReference type="PANTHER" id="PTHR35788:SF1">
    <property type="entry name" value="EXPORTED PROTEIN"/>
    <property type="match status" value="1"/>
</dbReference>
<dbReference type="AlphaFoldDB" id="A0A242K2V2"/>
<proteinExistence type="predicted"/>
<dbReference type="Pfam" id="PF04294">
    <property type="entry name" value="VanW"/>
    <property type="match status" value="1"/>
</dbReference>
<dbReference type="InterPro" id="IPR007391">
    <property type="entry name" value="Vancomycin_resist_VanW"/>
</dbReference>
<organism evidence="1">
    <name type="scientific">Candidatus Enterococcus clewellii</name>
    <dbReference type="NCBI Taxonomy" id="1834193"/>
    <lineage>
        <taxon>Bacteria</taxon>
        <taxon>Bacillati</taxon>
        <taxon>Bacillota</taxon>
        <taxon>Bacilli</taxon>
        <taxon>Lactobacillales</taxon>
        <taxon>Enterococcaceae</taxon>
        <taxon>Enterococcus</taxon>
    </lineage>
</organism>
<dbReference type="EMBL" id="NGMM01000006">
    <property type="protein sequence ID" value="OTP12824.1"/>
    <property type="molecule type" value="Genomic_DNA"/>
</dbReference>
<dbReference type="Proteomes" id="UP000195141">
    <property type="component" value="Chromosome"/>
</dbReference>
<dbReference type="RefSeq" id="WP_086350401.1">
    <property type="nucleotide sequence ID" value="NZ_CP147247.1"/>
</dbReference>
<evidence type="ECO:0000313" key="1">
    <source>
        <dbReference type="EMBL" id="OTP12824.1"/>
    </source>
</evidence>
<evidence type="ECO:0000313" key="3">
    <source>
        <dbReference type="Proteomes" id="UP000195141"/>
    </source>
</evidence>
<gene>
    <name evidence="2" type="ORF">A5888_001447</name>
    <name evidence="1" type="ORF">A5888_003403</name>
</gene>
<dbReference type="EMBL" id="CP147247">
    <property type="protein sequence ID" value="WYJ89724.1"/>
    <property type="molecule type" value="Genomic_DNA"/>
</dbReference>
<name>A0A242K2V2_9ENTE</name>
<protein>
    <submittedName>
        <fullName evidence="2">Vancomycin resistance protein VanW</fullName>
    </submittedName>
</protein>
<reference evidence="2" key="3">
    <citation type="submission" date="2024-03" db="EMBL/GenBank/DDBJ databases">
        <title>The Genome Sequence of Enterococcus sp. DIV0242b.</title>
        <authorList>
            <consortium name="The Broad Institute Genomics Platform"/>
            <consortium name="The Broad Institute Microbial Omics Core"/>
            <consortium name="The Broad Institute Genomic Center for Infectious Diseases"/>
            <person name="Earl A."/>
            <person name="Manson A."/>
            <person name="Gilmore M."/>
            <person name="Schwartman J."/>
            <person name="Shea T."/>
            <person name="Abouelleil A."/>
            <person name="Cao P."/>
            <person name="Chapman S."/>
            <person name="Cusick C."/>
            <person name="Young S."/>
            <person name="Neafsey D."/>
            <person name="Nusbaum C."/>
            <person name="Birren B."/>
        </authorList>
    </citation>
    <scope>NUCLEOTIDE SEQUENCE</scope>
    <source>
        <strain evidence="2">9E7_DIV0242</strain>
    </source>
</reference>
<evidence type="ECO:0000313" key="2">
    <source>
        <dbReference type="EMBL" id="WYJ89724.1"/>
    </source>
</evidence>
<dbReference type="InterPro" id="IPR052913">
    <property type="entry name" value="Glycopeptide_resist_protein"/>
</dbReference>
<accession>A0A242K2V2</accession>
<dbReference type="PANTHER" id="PTHR35788">
    <property type="entry name" value="EXPORTED PROTEIN-RELATED"/>
    <property type="match status" value="1"/>
</dbReference>
<reference evidence="2" key="2">
    <citation type="submission" date="2017-05" db="EMBL/GenBank/DDBJ databases">
        <authorList>
            <consortium name="The Broad Institute Genomics Platform"/>
            <consortium name="The Broad Institute Genomic Center for Infectious Diseases"/>
            <person name="Earl A."/>
            <person name="Manson A."/>
            <person name="Schwartman J."/>
            <person name="Gilmore M."/>
            <person name="Abouelleil A."/>
            <person name="Cao P."/>
            <person name="Chapman S."/>
            <person name="Cusick C."/>
            <person name="Shea T."/>
            <person name="Young S."/>
            <person name="Neafsey D."/>
            <person name="Nusbaum C."/>
            <person name="Birren B."/>
        </authorList>
    </citation>
    <scope>NUCLEOTIDE SEQUENCE</scope>
    <source>
        <strain evidence="2">9E7_DIV0242</strain>
    </source>
</reference>
<sequence>MGRKLFCEISPTTYKISMAKNRVGRTIHDKLSKHLFASEKRKRHLPVSIYKHRSLMRRKLGNVDLHLQNNKVVNLSLSTPKVSGILIKPGETFSFWQLVGPCRDKDGYKEGLMIGKEEAISGVGGGMCQFTNLIHWIILHTPFEIIEHHHHDGLDLFPDFGRVIPFGTGTSIVYNYLDYRFKNTTDQTYQLVTYIDEAYLHGELYAEKEQPYSYHIKVENEYFSREQGVVYRNGKIYRHIIEKRTGNTLKKELIKTNHAKVVYDTSHLTIIDQ</sequence>